<dbReference type="NCBIfam" id="TIGR02916">
    <property type="entry name" value="PEP_his_kin"/>
    <property type="match status" value="1"/>
</dbReference>
<dbReference type="Gene3D" id="3.30.450.40">
    <property type="match status" value="1"/>
</dbReference>
<dbReference type="SUPFAM" id="SSF55781">
    <property type="entry name" value="GAF domain-like"/>
    <property type="match status" value="1"/>
</dbReference>
<evidence type="ECO:0000256" key="3">
    <source>
        <dbReference type="ARBA" id="ARBA00022553"/>
    </source>
</evidence>
<dbReference type="PANTHER" id="PTHR43547:SF2">
    <property type="entry name" value="HYBRID SIGNAL TRANSDUCTION HISTIDINE KINASE C"/>
    <property type="match status" value="1"/>
</dbReference>
<dbReference type="PROSITE" id="PS50109">
    <property type="entry name" value="HIS_KIN"/>
    <property type="match status" value="1"/>
</dbReference>
<dbReference type="PANTHER" id="PTHR43547">
    <property type="entry name" value="TWO-COMPONENT HISTIDINE KINASE"/>
    <property type="match status" value="1"/>
</dbReference>
<feature type="transmembrane region" description="Helical" evidence="4">
    <location>
        <begin position="125"/>
        <end position="146"/>
    </location>
</feature>
<reference evidence="6" key="1">
    <citation type="submission" date="2020-02" db="EMBL/GenBank/DDBJ databases">
        <authorList>
            <person name="Meier V. D."/>
        </authorList>
    </citation>
    <scope>NUCLEOTIDE SEQUENCE</scope>
    <source>
        <strain evidence="6">AVDCRST_MAG23</strain>
    </source>
</reference>
<feature type="transmembrane region" description="Helical" evidence="4">
    <location>
        <begin position="37"/>
        <end position="55"/>
    </location>
</feature>
<dbReference type="InterPro" id="IPR036890">
    <property type="entry name" value="HATPase_C_sf"/>
</dbReference>
<name>A0A6J4TEQ5_9SPHN</name>
<keyword evidence="6" id="KW-0418">Kinase</keyword>
<dbReference type="InterPro" id="IPR029016">
    <property type="entry name" value="GAF-like_dom_sf"/>
</dbReference>
<evidence type="ECO:0000256" key="1">
    <source>
        <dbReference type="ARBA" id="ARBA00000085"/>
    </source>
</evidence>
<dbReference type="SMART" id="SM00387">
    <property type="entry name" value="HATPase_c"/>
    <property type="match status" value="1"/>
</dbReference>
<dbReference type="Pfam" id="PF02518">
    <property type="entry name" value="HATPase_c"/>
    <property type="match status" value="1"/>
</dbReference>
<dbReference type="EMBL" id="CADCWD010000010">
    <property type="protein sequence ID" value="CAA9520717.1"/>
    <property type="molecule type" value="Genomic_DNA"/>
</dbReference>
<dbReference type="InterPro" id="IPR014265">
    <property type="entry name" value="XrtA/PrsK"/>
</dbReference>
<keyword evidence="6" id="KW-0808">Transferase</keyword>
<sequence>MLGLIGLWSHALAALLYGALAVWQLRHWNGDQRNRPLVAAFAVMALWAIFVALLGPHHLLSGLAESARNFSFLAFMYGIVRSAAETNRQRSVKLVYTTVAAVIGLQIVVGGVLPRFEQNELAYDALLTTAHILGLTIAAGSLVLVHNLYGQAAPDSRWGIRLPMIALAGMWAYDLHLYTVAYLTEGPVNDLFAMRGAIVAALGPLFAIASRRNAHWKMQLSRAATFQSLSIIAIFAYLIVMMGATQALELIGGEWVRIGQIALVFAMTLAALIFLPSGKARAWLRVVLAKHFFEHRYDYREEWLRFTRTVGTAGEDAAPLGDRIVKALADIAGSPGGLLLLTDAQYRLTPGARWNWHHEVGPGGAADSDFARFIEATSHVVDFEHVQDGIPTPSGDLVPVPEWLADGSAAWAGVPLLHSDQLVGLVLLEHPVLRRPLDWEDFDLFRTAGIQAASYLAEARSQEALANAQRFDEFNRRFAFIMHDIKNLVSQLSLVARNAERHADNPEFRADMIATLQSSVKKMNDLLARLSRGNKADAEPLRATPLQPILAAISEVKQRVHPVQLFGKAGIAVVAEPARLEQALTHIVQNAIDASRPMEPVRICFEQQGKEVTIDVIDSGAGMSADFIRTRLFQPFASTKDGGFGIGAFEARTLVTAIGGRIDVESREGVGSRFTIHLPAGGADVTSNSKIERMRA</sequence>
<dbReference type="AlphaFoldDB" id="A0A6J4TEQ5"/>
<dbReference type="GO" id="GO:0000155">
    <property type="term" value="F:phosphorelay sensor kinase activity"/>
    <property type="evidence" value="ECO:0007669"/>
    <property type="project" value="TreeGrafter"/>
</dbReference>
<protein>
    <recommendedName>
        <fullName evidence="2">histidine kinase</fullName>
        <ecNumber evidence="2">2.7.13.3</ecNumber>
    </recommendedName>
</protein>
<dbReference type="Gene3D" id="3.30.565.10">
    <property type="entry name" value="Histidine kinase-like ATPase, C-terminal domain"/>
    <property type="match status" value="1"/>
</dbReference>
<dbReference type="Pfam" id="PF01590">
    <property type="entry name" value="GAF"/>
    <property type="match status" value="1"/>
</dbReference>
<organism evidence="6">
    <name type="scientific">uncultured Sphingosinicella sp</name>
    <dbReference type="NCBI Taxonomy" id="478748"/>
    <lineage>
        <taxon>Bacteria</taxon>
        <taxon>Pseudomonadati</taxon>
        <taxon>Pseudomonadota</taxon>
        <taxon>Alphaproteobacteria</taxon>
        <taxon>Sphingomonadales</taxon>
        <taxon>Sphingosinicellaceae</taxon>
        <taxon>Sphingosinicella</taxon>
        <taxon>environmental samples</taxon>
    </lineage>
</organism>
<keyword evidence="4" id="KW-0472">Membrane</keyword>
<feature type="transmembrane region" description="Helical" evidence="4">
    <location>
        <begin position="192"/>
        <end position="211"/>
    </location>
</feature>
<feature type="transmembrane region" description="Helical" evidence="4">
    <location>
        <begin position="94"/>
        <end position="113"/>
    </location>
</feature>
<dbReference type="PRINTS" id="PR00344">
    <property type="entry name" value="BCTRLSENSOR"/>
</dbReference>
<evidence type="ECO:0000256" key="4">
    <source>
        <dbReference type="SAM" id="Phobius"/>
    </source>
</evidence>
<feature type="transmembrane region" description="Helical" evidence="4">
    <location>
        <begin position="255"/>
        <end position="275"/>
    </location>
</feature>
<dbReference type="InterPro" id="IPR004358">
    <property type="entry name" value="Sig_transdc_His_kin-like_C"/>
</dbReference>
<proteinExistence type="predicted"/>
<dbReference type="InterPro" id="IPR003018">
    <property type="entry name" value="GAF"/>
</dbReference>
<gene>
    <name evidence="6" type="ORF">AVDCRST_MAG23-179</name>
</gene>
<dbReference type="InterPro" id="IPR003594">
    <property type="entry name" value="HATPase_dom"/>
</dbReference>
<keyword evidence="3" id="KW-0597">Phosphoprotein</keyword>
<evidence type="ECO:0000313" key="6">
    <source>
        <dbReference type="EMBL" id="CAA9520717.1"/>
    </source>
</evidence>
<feature type="transmembrane region" description="Helical" evidence="4">
    <location>
        <begin position="158"/>
        <end position="180"/>
    </location>
</feature>
<evidence type="ECO:0000259" key="5">
    <source>
        <dbReference type="PROSITE" id="PS50109"/>
    </source>
</evidence>
<comment type="catalytic activity">
    <reaction evidence="1">
        <text>ATP + protein L-histidine = ADP + protein N-phospho-L-histidine.</text>
        <dbReference type="EC" id="2.7.13.3"/>
    </reaction>
</comment>
<dbReference type="InterPro" id="IPR005467">
    <property type="entry name" value="His_kinase_dom"/>
</dbReference>
<keyword evidence="4" id="KW-1133">Transmembrane helix</keyword>
<dbReference type="EC" id="2.7.13.3" evidence="2"/>
<dbReference type="SUPFAM" id="SSF55874">
    <property type="entry name" value="ATPase domain of HSP90 chaperone/DNA topoisomerase II/histidine kinase"/>
    <property type="match status" value="1"/>
</dbReference>
<accession>A0A6J4TEQ5</accession>
<feature type="transmembrane region" description="Helical" evidence="4">
    <location>
        <begin position="67"/>
        <end position="84"/>
    </location>
</feature>
<keyword evidence="4" id="KW-0812">Transmembrane</keyword>
<feature type="domain" description="Histidine kinase" evidence="5">
    <location>
        <begin position="480"/>
        <end position="682"/>
    </location>
</feature>
<feature type="transmembrane region" description="Helical" evidence="4">
    <location>
        <begin position="223"/>
        <end position="243"/>
    </location>
</feature>
<evidence type="ECO:0000256" key="2">
    <source>
        <dbReference type="ARBA" id="ARBA00012438"/>
    </source>
</evidence>
<feature type="transmembrane region" description="Helical" evidence="4">
    <location>
        <begin position="6"/>
        <end position="25"/>
    </location>
</feature>